<feature type="compositionally biased region" description="Polar residues" evidence="1">
    <location>
        <begin position="155"/>
        <end position="172"/>
    </location>
</feature>
<reference evidence="3" key="3">
    <citation type="submission" date="2021-05" db="UniProtKB">
        <authorList>
            <consortium name="EnsemblPlants"/>
        </authorList>
    </citation>
    <scope>IDENTIFICATION</scope>
    <source>
        <strain evidence="3">cv. B73</strain>
    </source>
</reference>
<name>A0A804LDU0_MAIZE</name>
<gene>
    <name evidence="3" type="primary">LOC100284705</name>
</gene>
<feature type="region of interest" description="Disordered" evidence="1">
    <location>
        <begin position="83"/>
        <end position="172"/>
    </location>
</feature>
<dbReference type="FunCoup" id="A0A804LDU0">
    <property type="interactions" value="829"/>
</dbReference>
<dbReference type="InterPro" id="IPR044594">
    <property type="entry name" value="HIPP01/3/5/6"/>
</dbReference>
<dbReference type="CDD" id="cd00371">
    <property type="entry name" value="HMA"/>
    <property type="match status" value="1"/>
</dbReference>
<dbReference type="InParanoid" id="A0A804LDU0"/>
<feature type="domain" description="HMA" evidence="2">
    <location>
        <begin position="17"/>
        <end position="80"/>
    </location>
</feature>
<dbReference type="Proteomes" id="UP000007305">
    <property type="component" value="Chromosome 1"/>
</dbReference>
<dbReference type="GO" id="GO:0046872">
    <property type="term" value="F:metal ion binding"/>
    <property type="evidence" value="ECO:0007669"/>
    <property type="project" value="InterPro"/>
</dbReference>
<accession>A0A804LDU0</accession>
<dbReference type="PANTHER" id="PTHR46413">
    <property type="entry name" value="HEAVY METAL-ASSOCIATED ISOPRENYLATED PLANT PROTEIN 6"/>
    <property type="match status" value="1"/>
</dbReference>
<dbReference type="EnsemblPlants" id="Zm00001eb004180_T001">
    <property type="protein sequence ID" value="Zm00001eb004180_P001"/>
    <property type="gene ID" value="Zm00001eb004180"/>
</dbReference>
<dbReference type="AlphaFoldDB" id="A0A804LDU0"/>
<dbReference type="Pfam" id="PF00403">
    <property type="entry name" value="HMA"/>
    <property type="match status" value="1"/>
</dbReference>
<feature type="region of interest" description="Disordered" evidence="1">
    <location>
        <begin position="405"/>
        <end position="432"/>
    </location>
</feature>
<organism evidence="3 4">
    <name type="scientific">Zea mays</name>
    <name type="common">Maize</name>
    <dbReference type="NCBI Taxonomy" id="4577"/>
    <lineage>
        <taxon>Eukaryota</taxon>
        <taxon>Viridiplantae</taxon>
        <taxon>Streptophyta</taxon>
        <taxon>Embryophyta</taxon>
        <taxon>Tracheophyta</taxon>
        <taxon>Spermatophyta</taxon>
        <taxon>Magnoliopsida</taxon>
        <taxon>Liliopsida</taxon>
        <taxon>Poales</taxon>
        <taxon>Poaceae</taxon>
        <taxon>PACMAD clade</taxon>
        <taxon>Panicoideae</taxon>
        <taxon>Andropogonodae</taxon>
        <taxon>Andropogoneae</taxon>
        <taxon>Tripsacinae</taxon>
        <taxon>Zea</taxon>
    </lineage>
</organism>
<evidence type="ECO:0000259" key="2">
    <source>
        <dbReference type="PROSITE" id="PS50846"/>
    </source>
</evidence>
<dbReference type="PANTHER" id="PTHR46413:SF4">
    <property type="entry name" value="HEAVY METAL-ASSOCIATED DOMAIN CONTAINING PROTEIN, EXPRESSED"/>
    <property type="match status" value="1"/>
</dbReference>
<proteinExistence type="predicted"/>
<dbReference type="Gramene" id="Zm00001eb004180_T001">
    <property type="protein sequence ID" value="Zm00001eb004180_P001"/>
    <property type="gene ID" value="Zm00001eb004180"/>
</dbReference>
<dbReference type="InterPro" id="IPR036163">
    <property type="entry name" value="HMA_dom_sf"/>
</dbReference>
<evidence type="ECO:0000313" key="3">
    <source>
        <dbReference type="EnsemblPlants" id="Zm00001eb004180_P001"/>
    </source>
</evidence>
<reference evidence="3" key="2">
    <citation type="submission" date="2019-07" db="EMBL/GenBank/DDBJ databases">
        <authorList>
            <person name="Seetharam A."/>
            <person name="Woodhouse M."/>
            <person name="Cannon E."/>
        </authorList>
    </citation>
    <scope>NUCLEOTIDE SEQUENCE [LARGE SCALE GENOMIC DNA]</scope>
    <source>
        <strain evidence="3">cv. B73</strain>
    </source>
</reference>
<dbReference type="PROSITE" id="PS50846">
    <property type="entry name" value="HMA_2"/>
    <property type="match status" value="1"/>
</dbReference>
<dbReference type="SUPFAM" id="SSF55008">
    <property type="entry name" value="HMA, heavy metal-associated domain"/>
    <property type="match status" value="1"/>
</dbReference>
<dbReference type="InterPro" id="IPR006121">
    <property type="entry name" value="HMA_dom"/>
</dbReference>
<protein>
    <recommendedName>
        <fullName evidence="2">HMA domain-containing protein</fullName>
    </recommendedName>
</protein>
<feature type="compositionally biased region" description="Basic and acidic residues" evidence="1">
    <location>
        <begin position="118"/>
        <end position="140"/>
    </location>
</feature>
<feature type="region of interest" description="Disordered" evidence="1">
    <location>
        <begin position="295"/>
        <end position="346"/>
    </location>
</feature>
<keyword evidence="4" id="KW-1185">Reference proteome</keyword>
<evidence type="ECO:0000256" key="1">
    <source>
        <dbReference type="SAM" id="MobiDB-lite"/>
    </source>
</evidence>
<sequence length="456" mass="48001">MGAGKGGDGGEAAPEAAQPVVLKMKLHCAGCAHKVKKAIKRVPGVDSIVTDVAANTVVVVGTADAGALKARLEAKTNKPVEIVSAGGAPKKPPAAEPKQDAGAGVGEKKGVKSASPNEEEKEKGKKQQAEEKEREKEKGKKQQVGTRQAMPPTQPNYSSDPQQQQQLKNASSAFGSPQVESVLLKIRLHCDGCADRIRRRIGKIKGERKFCWVVVCPSHMYKNSHPVFFLSFPLIPLRCAASELTILGLVLVGAGVKDVVLEANAKDEVEVTGTMDIPNMVSYLKEKLNRDVEAVALPVRKEGGGSEGEGEGKDDKKHSGGGGGKDKVAAGAAGDDRMDKGKGIEASAAGPSTAAAAAYMSAPAGASTYHVAPPHGYVAYEQAPPPASYYPYPYYGYGSGDGMGHANPSYYQPQPQPQPDGNQQPQVAYPPYPYQFDMAPAPQLFSDENPNACSVM</sequence>
<feature type="compositionally biased region" description="Basic and acidic residues" evidence="1">
    <location>
        <begin position="295"/>
        <end position="343"/>
    </location>
</feature>
<dbReference type="Gene3D" id="3.30.70.100">
    <property type="match status" value="2"/>
</dbReference>
<evidence type="ECO:0000313" key="4">
    <source>
        <dbReference type="Proteomes" id="UP000007305"/>
    </source>
</evidence>
<reference evidence="4" key="1">
    <citation type="submission" date="2015-12" db="EMBL/GenBank/DDBJ databases">
        <title>Update maize B73 reference genome by single molecule sequencing technologies.</title>
        <authorList>
            <consortium name="Maize Genome Sequencing Project"/>
            <person name="Ware D."/>
        </authorList>
    </citation>
    <scope>NUCLEOTIDE SEQUENCE [LARGE SCALE GENOMIC DNA]</scope>
    <source>
        <strain evidence="4">cv. B73</strain>
    </source>
</reference>